<keyword evidence="3" id="KW-1185">Reference proteome</keyword>
<evidence type="ECO:0000313" key="3">
    <source>
        <dbReference type="Proteomes" id="UP001209878"/>
    </source>
</evidence>
<name>A0AAD9PEV3_RIDPI</name>
<organism evidence="2 3">
    <name type="scientific">Ridgeia piscesae</name>
    <name type="common">Tubeworm</name>
    <dbReference type="NCBI Taxonomy" id="27915"/>
    <lineage>
        <taxon>Eukaryota</taxon>
        <taxon>Metazoa</taxon>
        <taxon>Spiralia</taxon>
        <taxon>Lophotrochozoa</taxon>
        <taxon>Annelida</taxon>
        <taxon>Polychaeta</taxon>
        <taxon>Sedentaria</taxon>
        <taxon>Canalipalpata</taxon>
        <taxon>Sabellida</taxon>
        <taxon>Siboglinidae</taxon>
        <taxon>Ridgeia</taxon>
    </lineage>
</organism>
<feature type="region of interest" description="Disordered" evidence="1">
    <location>
        <begin position="1"/>
        <end position="46"/>
    </location>
</feature>
<dbReference type="AlphaFoldDB" id="A0AAD9PEV3"/>
<protein>
    <submittedName>
        <fullName evidence="2">Uncharacterized protein</fullName>
    </submittedName>
</protein>
<dbReference type="EMBL" id="JAODUO010000014">
    <property type="protein sequence ID" value="KAK2193350.1"/>
    <property type="molecule type" value="Genomic_DNA"/>
</dbReference>
<reference evidence="2" key="1">
    <citation type="journal article" date="2023" name="Mol. Biol. Evol.">
        <title>Third-Generation Sequencing Reveals the Adaptive Role of the Epigenome in Three Deep-Sea Polychaetes.</title>
        <authorList>
            <person name="Perez M."/>
            <person name="Aroh O."/>
            <person name="Sun Y."/>
            <person name="Lan Y."/>
            <person name="Juniper S.K."/>
            <person name="Young C.R."/>
            <person name="Angers B."/>
            <person name="Qian P.Y."/>
        </authorList>
    </citation>
    <scope>NUCLEOTIDE SEQUENCE</scope>
    <source>
        <strain evidence="2">R07B-5</strain>
    </source>
</reference>
<gene>
    <name evidence="2" type="ORF">NP493_15g05005</name>
</gene>
<proteinExistence type="predicted"/>
<feature type="region of interest" description="Disordered" evidence="1">
    <location>
        <begin position="127"/>
        <end position="153"/>
    </location>
</feature>
<feature type="region of interest" description="Disordered" evidence="1">
    <location>
        <begin position="207"/>
        <end position="228"/>
    </location>
</feature>
<feature type="region of interest" description="Disordered" evidence="1">
    <location>
        <begin position="260"/>
        <end position="291"/>
    </location>
</feature>
<evidence type="ECO:0000256" key="1">
    <source>
        <dbReference type="SAM" id="MobiDB-lite"/>
    </source>
</evidence>
<dbReference type="Proteomes" id="UP001209878">
    <property type="component" value="Unassembled WGS sequence"/>
</dbReference>
<comment type="caution">
    <text evidence="2">The sequence shown here is derived from an EMBL/GenBank/DDBJ whole genome shotgun (WGS) entry which is preliminary data.</text>
</comment>
<accession>A0AAD9PEV3</accession>
<sequence>MDAADDISARFNARIWTIQPTPPPPRPGSSVRQEGKTHRAKSKKRVTFEADDSLVSVVEIPTREEDPLSLEELAPCPPGRFGGRFISQPQLRLRSVGRDLDLVTHIRRLSGYSHPTAGHSMFVRGIKQRGTRPAPREALPRQRTVQASAPQSAKRLLPSAATVCQEKAPNTGLAASRLRLQQASGDEKLSSILARYTLRDALKIKAAAATRDRQPDSGSDAAQPDRMRVSRGKHLITMASRGLNTGVQMKISGETLSALPRVHPSPYRQQRGVRSAADMDQMVSSPRSSIRPVRTISEADSEGTDSTTALPKKLYAWQLANGSLRTHVETPCIMQLWEGPVKSAVEPLSPKP</sequence>
<evidence type="ECO:0000313" key="2">
    <source>
        <dbReference type="EMBL" id="KAK2193350.1"/>
    </source>
</evidence>